<gene>
    <name evidence="7" type="ORF">KP509_32G059200</name>
</gene>
<organism evidence="7 8">
    <name type="scientific">Ceratopteris richardii</name>
    <name type="common">Triangle waterfern</name>
    <dbReference type="NCBI Taxonomy" id="49495"/>
    <lineage>
        <taxon>Eukaryota</taxon>
        <taxon>Viridiplantae</taxon>
        <taxon>Streptophyta</taxon>
        <taxon>Embryophyta</taxon>
        <taxon>Tracheophyta</taxon>
        <taxon>Polypodiopsida</taxon>
        <taxon>Polypodiidae</taxon>
        <taxon>Polypodiales</taxon>
        <taxon>Pteridineae</taxon>
        <taxon>Pteridaceae</taxon>
        <taxon>Parkerioideae</taxon>
        <taxon>Ceratopteris</taxon>
    </lineage>
</organism>
<dbReference type="Pfam" id="PF24681">
    <property type="entry name" value="Kelch_KLHDC2_KLHL20_DRC7"/>
    <property type="match status" value="1"/>
</dbReference>
<dbReference type="Gene3D" id="3.30.1330.10">
    <property type="entry name" value="PurM-like, N-terminal domain"/>
    <property type="match status" value="1"/>
</dbReference>
<dbReference type="EMBL" id="CM035437">
    <property type="protein sequence ID" value="KAH7287510.1"/>
    <property type="molecule type" value="Genomic_DNA"/>
</dbReference>
<dbReference type="InterPro" id="IPR055181">
    <property type="entry name" value="FGAR-AT_PurM_N-like"/>
</dbReference>
<dbReference type="InterPro" id="IPR036921">
    <property type="entry name" value="PurM-like_N_sf"/>
</dbReference>
<dbReference type="CDD" id="cd00130">
    <property type="entry name" value="PAS"/>
    <property type="match status" value="1"/>
</dbReference>
<proteinExistence type="predicted"/>
<dbReference type="PROSITE" id="PS50112">
    <property type="entry name" value="PAS"/>
    <property type="match status" value="1"/>
</dbReference>
<keyword evidence="2" id="KW-0716">Sensory transduction</keyword>
<sequence length="719" mass="78734">MARANVDLLRDNGSGNPEKGLQENVAALVSNETGQPSWHLEMLLHSNPYGLIVTDALEPNQPIIYVNTIFEFITGYKAEEILGRNCRFLQFRGSFAQRRHPYVDTAVVSEIRRCVHEGVEFRGELLNFRKDGTPLMTSLCLTPIFGDDGIMTHIIGIQSFREVKLELGPLPSPPWKVSSRYQFVRTLDDSYPHKCVNSEDWFCCLLRLSDEVLVLNILALLPPRDVKLVCQNSWGSETTNLLESIPARELTTLEASVWKKRTVGGAIEPSRCNFSACAVETKVVLFGGEGVNMQPMNDTFVLDLSASHPEWQHVQFSSPPPGRWGHTLSCLNGSSLVVFGGCGKEGLLNDVFVLNLDEPSPCWREVTSAAPPLPRSWHSSCTVDGTTLVVSGGCADSGVLHSDTFLLDLMTDKPMWREVTVTYRPPCRLGHSLSVYGKRKILMFGGLAKSGPLKLRSSDVYKIDLNEKEPKWRYVTSSSMPGGSTPGGRSSAPCLDHVDIALPGGQVLVFGGSIAGMHSASEIFLLDPTEENPTWRMLDVPGQKPNFAWGHSTCVVGGTRAVAIAEALENGLPTPRPPVDLDLDKVLGDMPRKRFEFTCQATTHEPLDLPANVTVHDALKRELHLPSVCSKRFLTTKVDRCVTGLVAQQQTVGPLQLPLSNVAVISQTYEGLTGGACAISEQPIKGLLNPKAMVRLAVGDDYHYGTSHSFPHSPPSPLP</sequence>
<dbReference type="AlphaFoldDB" id="A0A8T2QV69"/>
<evidence type="ECO:0000259" key="6">
    <source>
        <dbReference type="PROSITE" id="PS50112"/>
    </source>
</evidence>
<keyword evidence="8" id="KW-1185">Reference proteome</keyword>
<dbReference type="OrthoDB" id="447251at2759"/>
<evidence type="ECO:0000256" key="4">
    <source>
        <dbReference type="ARBA" id="ARBA00023170"/>
    </source>
</evidence>
<dbReference type="Gene3D" id="2.120.10.80">
    <property type="entry name" value="Kelch-type beta propeller"/>
    <property type="match status" value="2"/>
</dbReference>
<dbReference type="GO" id="GO:0009637">
    <property type="term" value="P:response to blue light"/>
    <property type="evidence" value="ECO:0007669"/>
    <property type="project" value="TreeGrafter"/>
</dbReference>
<feature type="domain" description="PAS" evidence="6">
    <location>
        <begin position="40"/>
        <end position="118"/>
    </location>
</feature>
<feature type="region of interest" description="Disordered" evidence="5">
    <location>
        <begin position="1"/>
        <end position="20"/>
    </location>
</feature>
<comment type="caution">
    <text evidence="7">The sequence shown here is derived from an EMBL/GenBank/DDBJ whole genome shotgun (WGS) entry which is preliminary data.</text>
</comment>
<dbReference type="GO" id="GO:0005634">
    <property type="term" value="C:nucleus"/>
    <property type="evidence" value="ECO:0007669"/>
    <property type="project" value="TreeGrafter"/>
</dbReference>
<dbReference type="PANTHER" id="PTHR46175">
    <property type="entry name" value="BACTERIOOPSIN TRANSCRIPTIONAL ACTIVATOR"/>
    <property type="match status" value="1"/>
</dbReference>
<dbReference type="Gene3D" id="3.30.450.20">
    <property type="entry name" value="PAS domain"/>
    <property type="match status" value="1"/>
</dbReference>
<dbReference type="Pfam" id="PF22689">
    <property type="entry name" value="FGAR-AT_PurM_N-like"/>
    <property type="match status" value="1"/>
</dbReference>
<dbReference type="GO" id="GO:0005829">
    <property type="term" value="C:cytosol"/>
    <property type="evidence" value="ECO:0007669"/>
    <property type="project" value="TreeGrafter"/>
</dbReference>
<evidence type="ECO:0000313" key="8">
    <source>
        <dbReference type="Proteomes" id="UP000825935"/>
    </source>
</evidence>
<dbReference type="GO" id="GO:0007623">
    <property type="term" value="P:circadian rhythm"/>
    <property type="evidence" value="ECO:0007669"/>
    <property type="project" value="TreeGrafter"/>
</dbReference>
<dbReference type="SUPFAM" id="SSF55785">
    <property type="entry name" value="PYP-like sensor domain (PAS domain)"/>
    <property type="match status" value="1"/>
</dbReference>
<dbReference type="Pfam" id="PF13426">
    <property type="entry name" value="PAS_9"/>
    <property type="match status" value="1"/>
</dbReference>
<dbReference type="GO" id="GO:0009881">
    <property type="term" value="F:photoreceptor activity"/>
    <property type="evidence" value="ECO:0007669"/>
    <property type="project" value="UniProtKB-KW"/>
</dbReference>
<keyword evidence="4" id="KW-0675">Receptor</keyword>
<dbReference type="PANTHER" id="PTHR46175:SF5">
    <property type="entry name" value="ADAGIO PROTEIN 1"/>
    <property type="match status" value="1"/>
</dbReference>
<protein>
    <recommendedName>
        <fullName evidence="6">PAS domain-containing protein</fullName>
    </recommendedName>
</protein>
<keyword evidence="3" id="KW-0157">Chromophore</keyword>
<dbReference type="InterPro" id="IPR035965">
    <property type="entry name" value="PAS-like_dom_sf"/>
</dbReference>
<evidence type="ECO:0000256" key="1">
    <source>
        <dbReference type="ARBA" id="ARBA00022543"/>
    </source>
</evidence>
<keyword evidence="1" id="KW-0600">Photoreceptor protein</keyword>
<dbReference type="SUPFAM" id="SSF117281">
    <property type="entry name" value="Kelch motif"/>
    <property type="match status" value="1"/>
</dbReference>
<reference evidence="7" key="1">
    <citation type="submission" date="2021-08" db="EMBL/GenBank/DDBJ databases">
        <title>WGS assembly of Ceratopteris richardii.</title>
        <authorList>
            <person name="Marchant D.B."/>
            <person name="Chen G."/>
            <person name="Jenkins J."/>
            <person name="Shu S."/>
            <person name="Leebens-Mack J."/>
            <person name="Grimwood J."/>
            <person name="Schmutz J."/>
            <person name="Soltis P."/>
            <person name="Soltis D."/>
            <person name="Chen Z.-H."/>
        </authorList>
    </citation>
    <scope>NUCLEOTIDE SEQUENCE</scope>
    <source>
        <strain evidence="7">Whitten #5841</strain>
        <tissue evidence="7">Leaf</tissue>
    </source>
</reference>
<dbReference type="InterPro" id="IPR000014">
    <property type="entry name" value="PAS"/>
</dbReference>
<dbReference type="NCBIfam" id="TIGR00229">
    <property type="entry name" value="sensory_box"/>
    <property type="match status" value="1"/>
</dbReference>
<name>A0A8T2QV69_CERRI</name>
<accession>A0A8T2QV69</accession>
<evidence type="ECO:0000256" key="3">
    <source>
        <dbReference type="ARBA" id="ARBA00022991"/>
    </source>
</evidence>
<dbReference type="Proteomes" id="UP000825935">
    <property type="component" value="Chromosome 32"/>
</dbReference>
<evidence type="ECO:0000256" key="2">
    <source>
        <dbReference type="ARBA" id="ARBA00022606"/>
    </source>
</evidence>
<dbReference type="GO" id="GO:0019005">
    <property type="term" value="C:SCF ubiquitin ligase complex"/>
    <property type="evidence" value="ECO:0007669"/>
    <property type="project" value="TreeGrafter"/>
</dbReference>
<evidence type="ECO:0000313" key="7">
    <source>
        <dbReference type="EMBL" id="KAH7287510.1"/>
    </source>
</evidence>
<dbReference type="SUPFAM" id="SSF55326">
    <property type="entry name" value="PurM N-terminal domain-like"/>
    <property type="match status" value="1"/>
</dbReference>
<dbReference type="InterPro" id="IPR015915">
    <property type="entry name" value="Kelch-typ_b-propeller"/>
</dbReference>
<evidence type="ECO:0000256" key="5">
    <source>
        <dbReference type="SAM" id="MobiDB-lite"/>
    </source>
</evidence>